<evidence type="ECO:0000313" key="4">
    <source>
        <dbReference type="Proteomes" id="UP001459277"/>
    </source>
</evidence>
<keyword evidence="4" id="KW-1185">Reference proteome</keyword>
<dbReference type="EMBL" id="JAZDWU010000009">
    <property type="protein sequence ID" value="KAK9990555.1"/>
    <property type="molecule type" value="Genomic_DNA"/>
</dbReference>
<protein>
    <submittedName>
        <fullName evidence="3">Uncharacterized protein</fullName>
    </submittedName>
</protein>
<feature type="transmembrane region" description="Helical" evidence="2">
    <location>
        <begin position="196"/>
        <end position="214"/>
    </location>
</feature>
<keyword evidence="2" id="KW-1133">Transmembrane helix</keyword>
<name>A0AAW2C2K9_9ROSI</name>
<reference evidence="3 4" key="1">
    <citation type="submission" date="2024-01" db="EMBL/GenBank/DDBJ databases">
        <title>A telomere-to-telomere, gap-free genome of sweet tea (Lithocarpus litseifolius).</title>
        <authorList>
            <person name="Zhou J."/>
        </authorList>
    </citation>
    <scope>NUCLEOTIDE SEQUENCE [LARGE SCALE GENOMIC DNA]</scope>
    <source>
        <strain evidence="3">Zhou-2022a</strain>
        <tissue evidence="3">Leaf</tissue>
    </source>
</reference>
<proteinExistence type="predicted"/>
<organism evidence="3 4">
    <name type="scientific">Lithocarpus litseifolius</name>
    <dbReference type="NCBI Taxonomy" id="425828"/>
    <lineage>
        <taxon>Eukaryota</taxon>
        <taxon>Viridiplantae</taxon>
        <taxon>Streptophyta</taxon>
        <taxon>Embryophyta</taxon>
        <taxon>Tracheophyta</taxon>
        <taxon>Spermatophyta</taxon>
        <taxon>Magnoliopsida</taxon>
        <taxon>eudicotyledons</taxon>
        <taxon>Gunneridae</taxon>
        <taxon>Pentapetalae</taxon>
        <taxon>rosids</taxon>
        <taxon>fabids</taxon>
        <taxon>Fagales</taxon>
        <taxon>Fagaceae</taxon>
        <taxon>Lithocarpus</taxon>
    </lineage>
</organism>
<evidence type="ECO:0000256" key="2">
    <source>
        <dbReference type="SAM" id="Phobius"/>
    </source>
</evidence>
<sequence>MPTSGPTGSQSVPRKDGGYHRRGSDKWTAKPSRDVAVSNSGPSHNYMGNDKSLDNSLAQGSGNSPSPSGQGLKKLESSVKGKKAIARGSLAKAKPNSADNPLSNIFAAKITPFSSDHVSSPSCEKCGSSNSVFEFTAPSSVGQELHDDEDNIHLADGSEGTLGKPLAASFESKSLTNHEIGEESVELLPTPIPERGLWTLLLLLAMALTVIFHISI</sequence>
<accession>A0AAW2C2K9</accession>
<feature type="region of interest" description="Disordered" evidence="1">
    <location>
        <begin position="1"/>
        <end position="80"/>
    </location>
</feature>
<dbReference type="Proteomes" id="UP001459277">
    <property type="component" value="Unassembled WGS sequence"/>
</dbReference>
<feature type="compositionally biased region" description="Basic and acidic residues" evidence="1">
    <location>
        <begin position="13"/>
        <end position="33"/>
    </location>
</feature>
<keyword evidence="2" id="KW-0812">Transmembrane</keyword>
<feature type="compositionally biased region" description="Low complexity" evidence="1">
    <location>
        <begin position="59"/>
        <end position="71"/>
    </location>
</feature>
<feature type="compositionally biased region" description="Polar residues" evidence="1">
    <location>
        <begin position="1"/>
        <end position="12"/>
    </location>
</feature>
<evidence type="ECO:0000313" key="3">
    <source>
        <dbReference type="EMBL" id="KAK9990555.1"/>
    </source>
</evidence>
<gene>
    <name evidence="3" type="ORF">SO802_025540</name>
</gene>
<evidence type="ECO:0000256" key="1">
    <source>
        <dbReference type="SAM" id="MobiDB-lite"/>
    </source>
</evidence>
<dbReference type="AlphaFoldDB" id="A0AAW2C2K9"/>
<keyword evidence="2" id="KW-0472">Membrane</keyword>
<comment type="caution">
    <text evidence="3">The sequence shown here is derived from an EMBL/GenBank/DDBJ whole genome shotgun (WGS) entry which is preliminary data.</text>
</comment>